<gene>
    <name evidence="1" type="ORF">LEMA_uP066120.1</name>
</gene>
<proteinExistence type="predicted"/>
<name>E4ZGR6_LEPMJ</name>
<organism evidence="1 2">
    <name type="scientific">Leptosphaeria maculans (strain JN3 / isolate v23.1.3 / race Av1-4-5-6-7-8)</name>
    <name type="common">Blackleg fungus</name>
    <name type="synonym">Phoma lingam</name>
    <dbReference type="NCBI Taxonomy" id="985895"/>
    <lineage>
        <taxon>Eukaryota</taxon>
        <taxon>Fungi</taxon>
        <taxon>Dikarya</taxon>
        <taxon>Ascomycota</taxon>
        <taxon>Pezizomycotina</taxon>
        <taxon>Dothideomycetes</taxon>
        <taxon>Pleosporomycetidae</taxon>
        <taxon>Pleosporales</taxon>
        <taxon>Pleosporineae</taxon>
        <taxon>Leptosphaeriaceae</taxon>
        <taxon>Plenodomus</taxon>
        <taxon>Plenodomus lingam/Leptosphaeria maculans species complex</taxon>
    </lineage>
</organism>
<sequence length="50" mass="5472">MNLEGSAMDNPTCGLVAARQCLFGNLNVLGQASISWHRLDLRVPEYEAPI</sequence>
<dbReference type="VEuPathDB" id="FungiDB:LEMA_uP066120.1"/>
<evidence type="ECO:0000313" key="2">
    <source>
        <dbReference type="Proteomes" id="UP000002668"/>
    </source>
</evidence>
<dbReference type="InParanoid" id="E4ZGR6"/>
<dbReference type="Proteomes" id="UP000002668">
    <property type="component" value="Genome"/>
</dbReference>
<dbReference type="HOGENOM" id="CLU_3125322_0_0_1"/>
<keyword evidence="2" id="KW-1185">Reference proteome</keyword>
<accession>E4ZGR6</accession>
<reference evidence="2" key="1">
    <citation type="journal article" date="2011" name="Nat. Commun.">
        <title>Effector diversification within compartments of the Leptosphaeria maculans genome affected by Repeat-Induced Point mutations.</title>
        <authorList>
            <person name="Rouxel T."/>
            <person name="Grandaubert J."/>
            <person name="Hane J.K."/>
            <person name="Hoede C."/>
            <person name="van de Wouw A.P."/>
            <person name="Couloux A."/>
            <person name="Dominguez V."/>
            <person name="Anthouard V."/>
            <person name="Bally P."/>
            <person name="Bourras S."/>
            <person name="Cozijnsen A.J."/>
            <person name="Ciuffetti L.M."/>
            <person name="Degrave A."/>
            <person name="Dilmaghani A."/>
            <person name="Duret L."/>
            <person name="Fudal I."/>
            <person name="Goodwin S.B."/>
            <person name="Gout L."/>
            <person name="Glaser N."/>
            <person name="Linglin J."/>
            <person name="Kema G.H.J."/>
            <person name="Lapalu N."/>
            <person name="Lawrence C.B."/>
            <person name="May K."/>
            <person name="Meyer M."/>
            <person name="Ollivier B."/>
            <person name="Poulain J."/>
            <person name="Schoch C.L."/>
            <person name="Simon A."/>
            <person name="Spatafora J.W."/>
            <person name="Stachowiak A."/>
            <person name="Turgeon B.G."/>
            <person name="Tyler B.M."/>
            <person name="Vincent D."/>
            <person name="Weissenbach J."/>
            <person name="Amselem J."/>
            <person name="Quesneville H."/>
            <person name="Oliver R.P."/>
            <person name="Wincker P."/>
            <person name="Balesdent M.-H."/>
            <person name="Howlett B.J."/>
        </authorList>
    </citation>
    <scope>NUCLEOTIDE SEQUENCE [LARGE SCALE GENOMIC DNA]</scope>
    <source>
        <strain evidence="2">JN3 / isolate v23.1.3 / race Av1-4-5-6-7-8</strain>
    </source>
</reference>
<protein>
    <submittedName>
        <fullName evidence="1">Uncharacterized protein</fullName>
    </submittedName>
</protein>
<dbReference type="AlphaFoldDB" id="E4ZGR6"/>
<evidence type="ECO:0000313" key="1">
    <source>
        <dbReference type="EMBL" id="CBX90486.1"/>
    </source>
</evidence>
<dbReference type="EMBL" id="FP929064">
    <property type="protein sequence ID" value="CBX90486.1"/>
    <property type="molecule type" value="Genomic_DNA"/>
</dbReference>